<name>A0A165DP46_9BASI</name>
<proteinExistence type="predicted"/>
<reference evidence="1 2" key="1">
    <citation type="journal article" date="2016" name="Mol. Biol. Evol.">
        <title>Comparative Genomics of Early-Diverging Mushroom-Forming Fungi Provides Insights into the Origins of Lignocellulose Decay Capabilities.</title>
        <authorList>
            <person name="Nagy L.G."/>
            <person name="Riley R."/>
            <person name="Tritt A."/>
            <person name="Adam C."/>
            <person name="Daum C."/>
            <person name="Floudas D."/>
            <person name="Sun H."/>
            <person name="Yadav J.S."/>
            <person name="Pangilinan J."/>
            <person name="Larsson K.H."/>
            <person name="Matsuura K."/>
            <person name="Barry K."/>
            <person name="Labutti K."/>
            <person name="Kuo R."/>
            <person name="Ohm R.A."/>
            <person name="Bhattacharya S.S."/>
            <person name="Shirouzu T."/>
            <person name="Yoshinaga Y."/>
            <person name="Martin F.M."/>
            <person name="Grigoriev I.V."/>
            <person name="Hibbett D.S."/>
        </authorList>
    </citation>
    <scope>NUCLEOTIDE SEQUENCE [LARGE SCALE GENOMIC DNA]</scope>
    <source>
        <strain evidence="1 2">HHB12733</strain>
    </source>
</reference>
<dbReference type="STRING" id="1353952.A0A165DP46"/>
<protein>
    <submittedName>
        <fullName evidence="1">Uncharacterized protein</fullName>
    </submittedName>
</protein>
<dbReference type="AlphaFoldDB" id="A0A165DP46"/>
<dbReference type="EMBL" id="KV424043">
    <property type="protein sequence ID" value="KZT53229.1"/>
    <property type="molecule type" value="Genomic_DNA"/>
</dbReference>
<dbReference type="OrthoDB" id="5596707at2759"/>
<gene>
    <name evidence="1" type="ORF">CALCODRAFT_529531</name>
</gene>
<accession>A0A165DP46</accession>
<dbReference type="Gene3D" id="2.40.70.10">
    <property type="entry name" value="Acid Proteases"/>
    <property type="match status" value="1"/>
</dbReference>
<sequence length="111" mass="12176">MHHSLWKKTNTLLSPAEKIGMRTANGGVSSTMGCVKNMKISVGRVSGLFQVHIAERLPVGLLLGRPFLTLFSCTAKDYVDGYQELTLTCPNTSKEYVVTTKESIPKGADFR</sequence>
<dbReference type="PROSITE" id="PS51257">
    <property type="entry name" value="PROKAR_LIPOPROTEIN"/>
    <property type="match status" value="1"/>
</dbReference>
<evidence type="ECO:0000313" key="2">
    <source>
        <dbReference type="Proteomes" id="UP000076842"/>
    </source>
</evidence>
<dbReference type="InParanoid" id="A0A165DP46"/>
<dbReference type="InterPro" id="IPR021109">
    <property type="entry name" value="Peptidase_aspartic_dom_sf"/>
</dbReference>
<keyword evidence="2" id="KW-1185">Reference proteome</keyword>
<evidence type="ECO:0000313" key="1">
    <source>
        <dbReference type="EMBL" id="KZT53229.1"/>
    </source>
</evidence>
<organism evidence="1 2">
    <name type="scientific">Calocera cornea HHB12733</name>
    <dbReference type="NCBI Taxonomy" id="1353952"/>
    <lineage>
        <taxon>Eukaryota</taxon>
        <taxon>Fungi</taxon>
        <taxon>Dikarya</taxon>
        <taxon>Basidiomycota</taxon>
        <taxon>Agaricomycotina</taxon>
        <taxon>Dacrymycetes</taxon>
        <taxon>Dacrymycetales</taxon>
        <taxon>Dacrymycetaceae</taxon>
        <taxon>Calocera</taxon>
    </lineage>
</organism>
<dbReference type="Proteomes" id="UP000076842">
    <property type="component" value="Unassembled WGS sequence"/>
</dbReference>